<organism evidence="4 5">
    <name type="scientific">Oricola thermophila</name>
    <dbReference type="NCBI Taxonomy" id="2742145"/>
    <lineage>
        <taxon>Bacteria</taxon>
        <taxon>Pseudomonadati</taxon>
        <taxon>Pseudomonadota</taxon>
        <taxon>Alphaproteobacteria</taxon>
        <taxon>Hyphomicrobiales</taxon>
        <taxon>Ahrensiaceae</taxon>
        <taxon>Oricola</taxon>
    </lineage>
</organism>
<dbReference type="FunFam" id="3.40.50.720:FF:000084">
    <property type="entry name" value="Short-chain dehydrogenase reductase"/>
    <property type="match status" value="1"/>
</dbReference>
<dbReference type="AlphaFoldDB" id="A0A6N1VK66"/>
<keyword evidence="5" id="KW-1185">Reference proteome</keyword>
<dbReference type="PANTHER" id="PTHR42879:SF2">
    <property type="entry name" value="3-OXOACYL-[ACYL-CARRIER-PROTEIN] REDUCTASE FABG"/>
    <property type="match status" value="1"/>
</dbReference>
<evidence type="ECO:0000256" key="2">
    <source>
        <dbReference type="RuleBase" id="RU000363"/>
    </source>
</evidence>
<dbReference type="Pfam" id="PF00106">
    <property type="entry name" value="adh_short"/>
    <property type="match status" value="1"/>
</dbReference>
<dbReference type="PRINTS" id="PR00080">
    <property type="entry name" value="SDRFAMILY"/>
</dbReference>
<dbReference type="KEGG" id="orm:HTY61_17835"/>
<comment type="similarity">
    <text evidence="1 2">Belongs to the short-chain dehydrogenases/reductases (SDR) family.</text>
</comment>
<reference evidence="4 5" key="1">
    <citation type="submission" date="2020-06" db="EMBL/GenBank/DDBJ databases">
        <title>Oricola thermophila sp. nov. isolated from a tidal sediments.</title>
        <authorList>
            <person name="Kwon K.K."/>
            <person name="Yang S.-H."/>
            <person name="Park M.-J."/>
        </authorList>
    </citation>
    <scope>NUCLEOTIDE SEQUENCE [LARGE SCALE GENOMIC DNA]</scope>
    <source>
        <strain evidence="4 5">MEBiC13590</strain>
    </source>
</reference>
<dbReference type="SUPFAM" id="SSF51735">
    <property type="entry name" value="NAD(P)-binding Rossmann-fold domains"/>
    <property type="match status" value="1"/>
</dbReference>
<sequence>MTTRRTALVTGSVQGIGLAIARRLARQGNNVVLTGFGAEEDEAAISRQLERDHGVEAMFHPADLASTGDIEALVAAARKRFGTVDILVNNAAAPRRPVTVLEMGVEEWEQTLAINLNAPFHLVRAFLPQMLDNGWGRIVNVSSVFGVVGTANRAGYVTTKHGLIGFTRAVAAETMGSGVTSNAVCPGLTMTPRLEKEAALIAETQGVSPEEAEKLLARRLVAERFLSAESTASAVGYFCSDDAGDTTGVALPVDGGQSAVR</sequence>
<dbReference type="RefSeq" id="WP_175278066.1">
    <property type="nucleotide sequence ID" value="NZ_CP054836.1"/>
</dbReference>
<dbReference type="Proteomes" id="UP000509367">
    <property type="component" value="Chromosome"/>
</dbReference>
<feature type="domain" description="Ketoreductase" evidence="3">
    <location>
        <begin position="5"/>
        <end position="189"/>
    </location>
</feature>
<dbReference type="PANTHER" id="PTHR42879">
    <property type="entry name" value="3-OXOACYL-(ACYL-CARRIER-PROTEIN) REDUCTASE"/>
    <property type="match status" value="1"/>
</dbReference>
<evidence type="ECO:0000256" key="1">
    <source>
        <dbReference type="ARBA" id="ARBA00006484"/>
    </source>
</evidence>
<dbReference type="SMART" id="SM00822">
    <property type="entry name" value="PKS_KR"/>
    <property type="match status" value="1"/>
</dbReference>
<dbReference type="GO" id="GO:0032787">
    <property type="term" value="P:monocarboxylic acid metabolic process"/>
    <property type="evidence" value="ECO:0007669"/>
    <property type="project" value="UniProtKB-ARBA"/>
</dbReference>
<evidence type="ECO:0000313" key="4">
    <source>
        <dbReference type="EMBL" id="QKV20175.1"/>
    </source>
</evidence>
<name>A0A6N1VK66_9HYPH</name>
<dbReference type="InterPro" id="IPR057326">
    <property type="entry name" value="KR_dom"/>
</dbReference>
<dbReference type="InterPro" id="IPR050259">
    <property type="entry name" value="SDR"/>
</dbReference>
<evidence type="ECO:0000313" key="5">
    <source>
        <dbReference type="Proteomes" id="UP000509367"/>
    </source>
</evidence>
<gene>
    <name evidence="4" type="ORF">HTY61_17835</name>
</gene>
<proteinExistence type="inferred from homology"/>
<protein>
    <submittedName>
        <fullName evidence="4">SDR family NAD(P)-dependent oxidoreductase</fullName>
    </submittedName>
</protein>
<dbReference type="InterPro" id="IPR002347">
    <property type="entry name" value="SDR_fam"/>
</dbReference>
<dbReference type="PROSITE" id="PS00061">
    <property type="entry name" value="ADH_SHORT"/>
    <property type="match status" value="1"/>
</dbReference>
<dbReference type="EMBL" id="CP054836">
    <property type="protein sequence ID" value="QKV20175.1"/>
    <property type="molecule type" value="Genomic_DNA"/>
</dbReference>
<dbReference type="Gene3D" id="3.40.50.720">
    <property type="entry name" value="NAD(P)-binding Rossmann-like Domain"/>
    <property type="match status" value="1"/>
</dbReference>
<evidence type="ECO:0000259" key="3">
    <source>
        <dbReference type="SMART" id="SM00822"/>
    </source>
</evidence>
<accession>A0A6N1VK66</accession>
<dbReference type="InterPro" id="IPR020904">
    <property type="entry name" value="Sc_DH/Rdtase_CS"/>
</dbReference>
<dbReference type="PRINTS" id="PR00081">
    <property type="entry name" value="GDHRDH"/>
</dbReference>
<dbReference type="InterPro" id="IPR036291">
    <property type="entry name" value="NAD(P)-bd_dom_sf"/>
</dbReference>